<evidence type="ECO:0000259" key="5">
    <source>
        <dbReference type="Pfam" id="PF13817"/>
    </source>
</evidence>
<dbReference type="Pfam" id="PF13007">
    <property type="entry name" value="LZ_Tnp_IS66"/>
    <property type="match status" value="1"/>
</dbReference>
<sequence length="527" mass="58127">MLARRHAICYAILVSEAPVSSADVIARIAALEASLARANAALVARDLLIDTLRGQIAWLRRMQFGASSEKLGREVEQLELALEELETERDVSAVETAAPEVAPRPAPVRSLPDHLPREEVVHEPASGACTCPDCGGMLRRLGVDTHEMLDVMPVHWRVVRNVRPKYSCRACEKIVQAPAPVSAVARGKATFATLAHVVVSKFDHHLPLYRQAEMMAAQGLDIDRSTLAGWTGQAAVLLDPVVSRIRDAVLTADKIHADDTPVPVLDPGRGKTATGRLWVYAADDRASGSTAPPATWYRFTPDRTAAHPQTHLAGFRGFLQADAYAGYDGLYRSGVTEVACWAHYRRKVFDLHERIPTPLTTDILQRFGALYAVEAEVRDQPPDVRHRVRQDRTKPLVGALREVLDAALRRLSPKSDMAKAIAYGTKRWPALCRFLDDGRLEIDNNIAERALRGVAVGRRNWLFAGSRAGGERAAAIYTVIQTCKANSVDPQAYIADVIARVADDWPASRWDELMPWNWAREPVRLAA</sequence>
<feature type="domain" description="Transposase IS66 zinc-finger binding" evidence="3">
    <location>
        <begin position="129"/>
        <end position="172"/>
    </location>
</feature>
<dbReference type="EMBL" id="JAUQOM010000012">
    <property type="protein sequence ID" value="MDO7836859.1"/>
    <property type="molecule type" value="Genomic_DNA"/>
</dbReference>
<dbReference type="Pfam" id="PF13005">
    <property type="entry name" value="zf-IS66"/>
    <property type="match status" value="1"/>
</dbReference>
<feature type="domain" description="Transposase TnpC homeodomain" evidence="4">
    <location>
        <begin position="52"/>
        <end position="120"/>
    </location>
</feature>
<dbReference type="PANTHER" id="PTHR33678">
    <property type="entry name" value="BLL1576 PROTEIN"/>
    <property type="match status" value="1"/>
</dbReference>
<dbReference type="Pfam" id="PF13817">
    <property type="entry name" value="DDE_Tnp_IS66_C"/>
    <property type="match status" value="1"/>
</dbReference>
<feature type="coiled-coil region" evidence="1">
    <location>
        <begin position="68"/>
        <end position="95"/>
    </location>
</feature>
<accession>A0ABT8ZSD0</accession>
<evidence type="ECO:0000256" key="1">
    <source>
        <dbReference type="SAM" id="Coils"/>
    </source>
</evidence>
<feature type="domain" description="Transposase IS66 central" evidence="2">
    <location>
        <begin position="188"/>
        <end position="471"/>
    </location>
</feature>
<gene>
    <name evidence="6" type="ORF">Q4610_17575</name>
</gene>
<keyword evidence="7" id="KW-1185">Reference proteome</keyword>
<dbReference type="NCBIfam" id="NF033517">
    <property type="entry name" value="transpos_IS66"/>
    <property type="match status" value="1"/>
</dbReference>
<proteinExistence type="predicted"/>
<comment type="caution">
    <text evidence="6">The sequence shown here is derived from an EMBL/GenBank/DDBJ whole genome shotgun (WGS) entry which is preliminary data.</text>
</comment>
<name>A0ABT8ZSD0_9SPHN</name>
<evidence type="ECO:0000259" key="4">
    <source>
        <dbReference type="Pfam" id="PF13007"/>
    </source>
</evidence>
<dbReference type="PANTHER" id="PTHR33678:SF1">
    <property type="entry name" value="BLL1576 PROTEIN"/>
    <property type="match status" value="1"/>
</dbReference>
<reference evidence="6" key="1">
    <citation type="submission" date="2023-07" db="EMBL/GenBank/DDBJ databases">
        <title>Bacterial whole genome sequence for Sphingobium sp. HBC34.</title>
        <authorList>
            <person name="Le V."/>
            <person name="Ko S.-R."/>
            <person name="Ahn C.-Y."/>
            <person name="Oh H.-M."/>
        </authorList>
    </citation>
    <scope>NUCLEOTIDE SEQUENCE</scope>
    <source>
        <strain evidence="6">HBC34</strain>
    </source>
</reference>
<keyword evidence="1" id="KW-0175">Coiled coil</keyword>
<dbReference type="InterPro" id="IPR024474">
    <property type="entry name" value="Znf_dom_IS66"/>
</dbReference>
<feature type="domain" description="Transposase IS66 C-terminal" evidence="5">
    <location>
        <begin position="478"/>
        <end position="516"/>
    </location>
</feature>
<dbReference type="InterPro" id="IPR039552">
    <property type="entry name" value="IS66_C"/>
</dbReference>
<evidence type="ECO:0000259" key="3">
    <source>
        <dbReference type="Pfam" id="PF13005"/>
    </source>
</evidence>
<dbReference type="Proteomes" id="UP001176471">
    <property type="component" value="Unassembled WGS sequence"/>
</dbReference>
<dbReference type="Pfam" id="PF03050">
    <property type="entry name" value="DDE_Tnp_IS66"/>
    <property type="match status" value="1"/>
</dbReference>
<evidence type="ECO:0000259" key="2">
    <source>
        <dbReference type="Pfam" id="PF03050"/>
    </source>
</evidence>
<dbReference type="InterPro" id="IPR004291">
    <property type="entry name" value="Transposase_IS66_central"/>
</dbReference>
<evidence type="ECO:0000313" key="7">
    <source>
        <dbReference type="Proteomes" id="UP001176471"/>
    </source>
</evidence>
<dbReference type="InterPro" id="IPR024463">
    <property type="entry name" value="Transposase_TnpC_homeodom"/>
</dbReference>
<protein>
    <submittedName>
        <fullName evidence="6">IS66 family transposase</fullName>
    </submittedName>
</protein>
<dbReference type="InterPro" id="IPR052344">
    <property type="entry name" value="Transposase-related"/>
</dbReference>
<evidence type="ECO:0000313" key="6">
    <source>
        <dbReference type="EMBL" id="MDO7836859.1"/>
    </source>
</evidence>
<organism evidence="6 7">
    <name type="scientific">Sphingobium cyanobacteriorum</name>
    <dbReference type="NCBI Taxonomy" id="3063954"/>
    <lineage>
        <taxon>Bacteria</taxon>
        <taxon>Pseudomonadati</taxon>
        <taxon>Pseudomonadota</taxon>
        <taxon>Alphaproteobacteria</taxon>
        <taxon>Sphingomonadales</taxon>
        <taxon>Sphingomonadaceae</taxon>
        <taxon>Sphingobium</taxon>
    </lineage>
</organism>